<sequence>MDLYRLRYPPYPDCVSEQLVEALMKCSEPPEGMGTPLLERTFDLIEEGMETMFFSQQQIHGRFGRNTIAEQIIRCKCEGCKRLRSESTVNDTQYVEAIKEKEGSLLVAVLVYLGKMHLLYPLIHWDATDPSKSKLLDIMRNKGDSWFRYGQKEREIFFGAWKRAMAMFYPIEFDIKSNSDSVRRSVRPFHKYEDSVRFPYWDCKSHNFTLGAFGRMQKFQVPSEYLKIGAKEILDSYPGSTEGTERSKKYLLVRKMITSAQAGDTYDENSMESTMLRILTTVKTKAKANIITLIASYQWRNNIHFVFPFVRLDLNQVLREHQVPERFKTKHFENSLRDHWLWEQTVLICEALSTINTKLEDHAVVTPPSQKGIIAFHFDLKPANILVTEDGVLKITDFGQSHVRPLKEGEDTNGEWNGGDLVYQAPESKPSQGALKTARNSYIKSGSWDHPEVRVPLNYDVWSLGCIMVEIMTFILDPMPESRSTGLQKLDSDRRGEKCGEKSPVGFFKTLDDGKTALKDCVKDTLASLKLEPQRSLAKGNYNARVIGVTEQMLCVDPMKRPSSSEVVQQLQDADEDYQRPQPEDDLYQFMKSNEVEKPNEKYGEIGWLNNDLVMSYLDMNDVKVKIIDLEPRNPGIRRVTKISQRPCRLQVYLNTESELALPLSHRRVSSHAKLDFCISLAVKADDGKLTLYKRLFSAYPSVFVPLYLDERRGFACAIIADGEEGRNAWEMTFSFNSMTDVCGFQRTFLLHRCKTAYPDNEDPFNNRDAFDKISFRDRKTRKVDVIDSGIVLQSLVKVNPLWLAKTSRRPSILERVRVNPSEDKYPATCVVIFGKKKFLVVPLDKKDKIYKKKPGKTLEVLPNRKRHEFSEFKILESARPSPFASSDDMPSITLRPIQFHIPSLEPGSLERETDKMTLTCTDIKHGKCCPKGCGLV</sequence>
<protein>
    <submittedName>
        <fullName evidence="2">Kinase-like protein</fullName>
    </submittedName>
</protein>
<name>A0AAD9HCP3_9PEZI</name>
<accession>A0AAD9HCP3</accession>
<proteinExistence type="predicted"/>
<comment type="caution">
    <text evidence="2">The sequence shown here is derived from an EMBL/GenBank/DDBJ whole genome shotgun (WGS) entry which is preliminary data.</text>
</comment>
<dbReference type="GO" id="GO:0005524">
    <property type="term" value="F:ATP binding"/>
    <property type="evidence" value="ECO:0007669"/>
    <property type="project" value="InterPro"/>
</dbReference>
<evidence type="ECO:0000313" key="2">
    <source>
        <dbReference type="EMBL" id="KAK2026410.1"/>
    </source>
</evidence>
<dbReference type="PROSITE" id="PS50011">
    <property type="entry name" value="PROTEIN_KINASE_DOM"/>
    <property type="match status" value="1"/>
</dbReference>
<dbReference type="InterPro" id="IPR011009">
    <property type="entry name" value="Kinase-like_dom_sf"/>
</dbReference>
<reference evidence="2" key="1">
    <citation type="submission" date="2021-06" db="EMBL/GenBank/DDBJ databases">
        <title>Comparative genomics, transcriptomics and evolutionary studies reveal genomic signatures of adaptation to plant cell wall in hemibiotrophic fungi.</title>
        <authorList>
            <consortium name="DOE Joint Genome Institute"/>
            <person name="Baroncelli R."/>
            <person name="Diaz J.F."/>
            <person name="Benocci T."/>
            <person name="Peng M."/>
            <person name="Battaglia E."/>
            <person name="Haridas S."/>
            <person name="Andreopoulos W."/>
            <person name="Labutti K."/>
            <person name="Pangilinan J."/>
            <person name="Floch G.L."/>
            <person name="Makela M.R."/>
            <person name="Henrissat B."/>
            <person name="Grigoriev I.V."/>
            <person name="Crouch J.A."/>
            <person name="De Vries R.P."/>
            <person name="Sukno S.A."/>
            <person name="Thon M.R."/>
        </authorList>
    </citation>
    <scope>NUCLEOTIDE SEQUENCE</scope>
    <source>
        <strain evidence="2">MAFF235873</strain>
    </source>
</reference>
<dbReference type="SUPFAM" id="SSF56112">
    <property type="entry name" value="Protein kinase-like (PK-like)"/>
    <property type="match status" value="1"/>
</dbReference>
<dbReference type="PANTHER" id="PTHR44305:SF24">
    <property type="entry name" value="TYROSINE-PROTEIN KINASE C03B1.5-RELATED"/>
    <property type="match status" value="1"/>
</dbReference>
<dbReference type="InterPro" id="IPR053083">
    <property type="entry name" value="TF_kinase-domain_protein"/>
</dbReference>
<dbReference type="Proteomes" id="UP001232148">
    <property type="component" value="Unassembled WGS sequence"/>
</dbReference>
<gene>
    <name evidence="2" type="ORF">LX32DRAFT_21663</name>
</gene>
<evidence type="ECO:0000259" key="1">
    <source>
        <dbReference type="PROSITE" id="PS50011"/>
    </source>
</evidence>
<keyword evidence="2" id="KW-0418">Kinase</keyword>
<dbReference type="PANTHER" id="PTHR44305">
    <property type="entry name" value="SI:DKEY-192D15.2-RELATED"/>
    <property type="match status" value="1"/>
</dbReference>
<organism evidence="2 3">
    <name type="scientific">Colletotrichum zoysiae</name>
    <dbReference type="NCBI Taxonomy" id="1216348"/>
    <lineage>
        <taxon>Eukaryota</taxon>
        <taxon>Fungi</taxon>
        <taxon>Dikarya</taxon>
        <taxon>Ascomycota</taxon>
        <taxon>Pezizomycotina</taxon>
        <taxon>Sordariomycetes</taxon>
        <taxon>Hypocreomycetidae</taxon>
        <taxon>Glomerellales</taxon>
        <taxon>Glomerellaceae</taxon>
        <taxon>Colletotrichum</taxon>
        <taxon>Colletotrichum graminicola species complex</taxon>
    </lineage>
</organism>
<feature type="domain" description="Protein kinase" evidence="1">
    <location>
        <begin position="202"/>
        <end position="591"/>
    </location>
</feature>
<dbReference type="AlphaFoldDB" id="A0AAD9HCP3"/>
<keyword evidence="2" id="KW-0808">Transferase</keyword>
<dbReference type="SMART" id="SM00220">
    <property type="entry name" value="S_TKc"/>
    <property type="match status" value="1"/>
</dbReference>
<evidence type="ECO:0000313" key="3">
    <source>
        <dbReference type="Proteomes" id="UP001232148"/>
    </source>
</evidence>
<keyword evidence="3" id="KW-1185">Reference proteome</keyword>
<dbReference type="Pfam" id="PF00069">
    <property type="entry name" value="Pkinase"/>
    <property type="match status" value="1"/>
</dbReference>
<dbReference type="EMBL" id="MU842915">
    <property type="protein sequence ID" value="KAK2026410.1"/>
    <property type="molecule type" value="Genomic_DNA"/>
</dbReference>
<dbReference type="Gene3D" id="1.10.510.10">
    <property type="entry name" value="Transferase(Phosphotransferase) domain 1"/>
    <property type="match status" value="1"/>
</dbReference>
<dbReference type="GO" id="GO:0004672">
    <property type="term" value="F:protein kinase activity"/>
    <property type="evidence" value="ECO:0007669"/>
    <property type="project" value="InterPro"/>
</dbReference>
<dbReference type="InterPro" id="IPR000719">
    <property type="entry name" value="Prot_kinase_dom"/>
</dbReference>